<reference evidence="1" key="2">
    <citation type="submission" date="2023-06" db="EMBL/GenBank/DDBJ databases">
        <authorList>
            <consortium name="Lawrence Berkeley National Laboratory"/>
            <person name="Haridas S."/>
            <person name="Hensen N."/>
            <person name="Bonometti L."/>
            <person name="Westerberg I."/>
            <person name="Brannstrom I.O."/>
            <person name="Guillou S."/>
            <person name="Cros-Aarteil S."/>
            <person name="Calhoun S."/>
            <person name="Kuo A."/>
            <person name="Mondo S."/>
            <person name="Pangilinan J."/>
            <person name="Riley R."/>
            <person name="Labutti K."/>
            <person name="Andreopoulos B."/>
            <person name="Lipzen A."/>
            <person name="Chen C."/>
            <person name="Yanf M."/>
            <person name="Daum C."/>
            <person name="Ng V."/>
            <person name="Clum A."/>
            <person name="Steindorff A."/>
            <person name="Ohm R."/>
            <person name="Martin F."/>
            <person name="Silar P."/>
            <person name="Natvig D."/>
            <person name="Lalanne C."/>
            <person name="Gautier V."/>
            <person name="Ament-Velasquez S.L."/>
            <person name="Kruys A."/>
            <person name="Hutchinson M.I."/>
            <person name="Powell A.J."/>
            <person name="Barry K."/>
            <person name="Miller A.N."/>
            <person name="Grigoriev I.V."/>
            <person name="Debuchy R."/>
            <person name="Gladieux P."/>
            <person name="Thoren M.H."/>
            <person name="Johannesson H."/>
        </authorList>
    </citation>
    <scope>NUCLEOTIDE SEQUENCE</scope>
    <source>
        <strain evidence="1">CBS 314.62</strain>
    </source>
</reference>
<proteinExistence type="predicted"/>
<gene>
    <name evidence="1" type="ORF">B0T22DRAFT_269953</name>
</gene>
<dbReference type="Proteomes" id="UP001270362">
    <property type="component" value="Unassembled WGS sequence"/>
</dbReference>
<comment type="caution">
    <text evidence="1">The sequence shown here is derived from an EMBL/GenBank/DDBJ whole genome shotgun (WGS) entry which is preliminary data.</text>
</comment>
<dbReference type="AlphaFoldDB" id="A0AAE0X3Z4"/>
<reference evidence="1" key="1">
    <citation type="journal article" date="2023" name="Mol. Phylogenet. Evol.">
        <title>Genome-scale phylogeny and comparative genomics of the fungal order Sordariales.</title>
        <authorList>
            <person name="Hensen N."/>
            <person name="Bonometti L."/>
            <person name="Westerberg I."/>
            <person name="Brannstrom I.O."/>
            <person name="Guillou S."/>
            <person name="Cros-Aarteil S."/>
            <person name="Calhoun S."/>
            <person name="Haridas S."/>
            <person name="Kuo A."/>
            <person name="Mondo S."/>
            <person name="Pangilinan J."/>
            <person name="Riley R."/>
            <person name="LaButti K."/>
            <person name="Andreopoulos B."/>
            <person name="Lipzen A."/>
            <person name="Chen C."/>
            <person name="Yan M."/>
            <person name="Daum C."/>
            <person name="Ng V."/>
            <person name="Clum A."/>
            <person name="Steindorff A."/>
            <person name="Ohm R.A."/>
            <person name="Martin F."/>
            <person name="Silar P."/>
            <person name="Natvig D.O."/>
            <person name="Lalanne C."/>
            <person name="Gautier V."/>
            <person name="Ament-Velasquez S.L."/>
            <person name="Kruys A."/>
            <person name="Hutchinson M.I."/>
            <person name="Powell A.J."/>
            <person name="Barry K."/>
            <person name="Miller A.N."/>
            <person name="Grigoriev I.V."/>
            <person name="Debuchy R."/>
            <person name="Gladieux P."/>
            <person name="Hiltunen Thoren M."/>
            <person name="Johannesson H."/>
        </authorList>
    </citation>
    <scope>NUCLEOTIDE SEQUENCE</scope>
    <source>
        <strain evidence="1">CBS 314.62</strain>
    </source>
</reference>
<evidence type="ECO:0000313" key="2">
    <source>
        <dbReference type="Proteomes" id="UP001270362"/>
    </source>
</evidence>
<evidence type="ECO:0000313" key="1">
    <source>
        <dbReference type="EMBL" id="KAK3684107.1"/>
    </source>
</evidence>
<name>A0AAE0X3Z4_9PEZI</name>
<accession>A0AAE0X3Z4</accession>
<organism evidence="1 2">
    <name type="scientific">Podospora appendiculata</name>
    <dbReference type="NCBI Taxonomy" id="314037"/>
    <lineage>
        <taxon>Eukaryota</taxon>
        <taxon>Fungi</taxon>
        <taxon>Dikarya</taxon>
        <taxon>Ascomycota</taxon>
        <taxon>Pezizomycotina</taxon>
        <taxon>Sordariomycetes</taxon>
        <taxon>Sordariomycetidae</taxon>
        <taxon>Sordariales</taxon>
        <taxon>Podosporaceae</taxon>
        <taxon>Podospora</taxon>
    </lineage>
</organism>
<protein>
    <submittedName>
        <fullName evidence="1">Uncharacterized protein</fullName>
    </submittedName>
</protein>
<sequence>MRWASIPPPAGPLVGSIHPIHPSWAVASGRVGWRFMVARYRCRVGQKLTCSSAVLADHPQCNVYQELVCNRSGVRAESAREALKWMDRMSVLRGGEPRQCGVAWVGTKMPQPWNREERCSGARLSLAWIDTSWSKFPDSAVPSGLDPTSRDGVSMSVMCIIAQNNHKQATYKCT</sequence>
<keyword evidence="2" id="KW-1185">Reference proteome</keyword>
<dbReference type="EMBL" id="JAULSO010000004">
    <property type="protein sequence ID" value="KAK3684107.1"/>
    <property type="molecule type" value="Genomic_DNA"/>
</dbReference>